<dbReference type="InterPro" id="IPR005170">
    <property type="entry name" value="Transptr-assoc_dom"/>
</dbReference>
<dbReference type="Gene3D" id="3.10.580.10">
    <property type="entry name" value="CBS-domain"/>
    <property type="match status" value="1"/>
</dbReference>
<feature type="transmembrane region" description="Helical" evidence="8">
    <location>
        <begin position="87"/>
        <end position="108"/>
    </location>
</feature>
<dbReference type="PANTHER" id="PTHR22777">
    <property type="entry name" value="HEMOLYSIN-RELATED"/>
    <property type="match status" value="1"/>
</dbReference>
<comment type="similarity">
    <text evidence="2">Belongs to the UPF0053 family.</text>
</comment>
<accession>A0A921FXD3</accession>
<reference evidence="10" key="2">
    <citation type="submission" date="2021-09" db="EMBL/GenBank/DDBJ databases">
        <authorList>
            <person name="Gilroy R."/>
        </authorList>
    </citation>
    <scope>NUCLEOTIDE SEQUENCE</scope>
    <source>
        <strain evidence="10">578</strain>
    </source>
</reference>
<dbReference type="Pfam" id="PF03471">
    <property type="entry name" value="CorC_HlyC"/>
    <property type="match status" value="1"/>
</dbReference>
<dbReference type="GO" id="GO:0050660">
    <property type="term" value="F:flavin adenine dinucleotide binding"/>
    <property type="evidence" value="ECO:0007669"/>
    <property type="project" value="InterPro"/>
</dbReference>
<sequence>MEKLTLEIVLAIVFGLIAILDMWFSIVLASLESAVMRVTRTSLNNRSLAIQSDEDLTDFERARKLKKITRVQNLVASRNATQASASFLRVVLTAFFGVLIALIAVLFVPEWWEAVLIGFVAAIIFGVIALMARPRFKATVDLPIDVMVRHSRLMSIVTRIFPFAAIRSLRKSFREEGDGSLADDEQIEKIQQEESKAMVDRMVETTDVDPQVAEMLRNVVSLSDTLTREIMVPRTDMVCLPADTPLADALKLFSRSGFSRIPVIGDSIDDLRGMAYLKDVVQLLAFGTANDDKTIGSIAREPLLVPESKPVDDLFHQMQQQRQHVAVVFDEYGGIAGIVTIEDAIEQIVGELEDEHDRTQHQEPRQVDEHVWEMPARTPINDLEEIFEIDIDEDDVDTVYGLLTKILGHVPIVGESGRTHGLLLTAIDQAGRRKKVSMLRVQPLALLTHDEQERQEKQESADSADKADKAEQNSARSSHSANLSHTAQSHTAPSHTATTEEKDS</sequence>
<gene>
    <name evidence="10" type="ORF">K8U78_04540</name>
</gene>
<feature type="compositionally biased region" description="Basic and acidic residues" evidence="7">
    <location>
        <begin position="448"/>
        <end position="471"/>
    </location>
</feature>
<feature type="compositionally biased region" description="Polar residues" evidence="7">
    <location>
        <begin position="473"/>
        <end position="497"/>
    </location>
</feature>
<feature type="domain" description="CBS" evidence="9">
    <location>
        <begin position="231"/>
        <end position="293"/>
    </location>
</feature>
<feature type="transmembrane region" description="Helical" evidence="8">
    <location>
        <begin position="114"/>
        <end position="132"/>
    </location>
</feature>
<dbReference type="FunFam" id="3.10.580.10:FF:000002">
    <property type="entry name" value="Magnesium/cobalt efflux protein CorC"/>
    <property type="match status" value="1"/>
</dbReference>
<keyword evidence="3" id="KW-1003">Cell membrane</keyword>
<dbReference type="Proteomes" id="UP000715651">
    <property type="component" value="Unassembled WGS sequence"/>
</dbReference>
<keyword evidence="8" id="KW-0812">Transmembrane</keyword>
<keyword evidence="8" id="KW-0472">Membrane</keyword>
<feature type="transmembrane region" description="Helical" evidence="8">
    <location>
        <begin position="6"/>
        <end position="31"/>
    </location>
</feature>
<evidence type="ECO:0000256" key="6">
    <source>
        <dbReference type="PROSITE-ProRule" id="PRU00703"/>
    </source>
</evidence>
<evidence type="ECO:0000256" key="4">
    <source>
        <dbReference type="ARBA" id="ARBA00022737"/>
    </source>
</evidence>
<dbReference type="PROSITE" id="PS51371">
    <property type="entry name" value="CBS"/>
    <property type="match status" value="2"/>
</dbReference>
<dbReference type="Gene3D" id="3.30.465.10">
    <property type="match status" value="1"/>
</dbReference>
<evidence type="ECO:0000256" key="1">
    <source>
        <dbReference type="ARBA" id="ARBA00004651"/>
    </source>
</evidence>
<evidence type="ECO:0000259" key="9">
    <source>
        <dbReference type="PROSITE" id="PS51371"/>
    </source>
</evidence>
<dbReference type="SUPFAM" id="SSF56176">
    <property type="entry name" value="FAD-binding/transporter-associated domain-like"/>
    <property type="match status" value="1"/>
</dbReference>
<dbReference type="InterPro" id="IPR044751">
    <property type="entry name" value="Ion_transp-like_CBS"/>
</dbReference>
<protein>
    <submittedName>
        <fullName evidence="10">Hemolysin family protein</fullName>
    </submittedName>
</protein>
<keyword evidence="5 6" id="KW-0129">CBS domain</keyword>
<feature type="region of interest" description="Disordered" evidence="7">
    <location>
        <begin position="447"/>
        <end position="504"/>
    </location>
</feature>
<organism evidence="10 11">
    <name type="scientific">Aeriscardovia aeriphila</name>
    <dbReference type="NCBI Taxonomy" id="218139"/>
    <lineage>
        <taxon>Bacteria</taxon>
        <taxon>Bacillati</taxon>
        <taxon>Actinomycetota</taxon>
        <taxon>Actinomycetes</taxon>
        <taxon>Bifidobacteriales</taxon>
        <taxon>Bifidobacteriaceae</taxon>
        <taxon>Aeriscardovia</taxon>
    </lineage>
</organism>
<dbReference type="InterPro" id="IPR036318">
    <property type="entry name" value="FAD-bd_PCMH-like_sf"/>
</dbReference>
<dbReference type="InterPro" id="IPR000644">
    <property type="entry name" value="CBS_dom"/>
</dbReference>
<evidence type="ECO:0000313" key="11">
    <source>
        <dbReference type="Proteomes" id="UP000715651"/>
    </source>
</evidence>
<dbReference type="AlphaFoldDB" id="A0A921FXD3"/>
<reference evidence="10" key="1">
    <citation type="journal article" date="2021" name="PeerJ">
        <title>Extensive microbial diversity within the chicken gut microbiome revealed by metagenomics and culture.</title>
        <authorList>
            <person name="Gilroy R."/>
            <person name="Ravi A."/>
            <person name="Getino M."/>
            <person name="Pursley I."/>
            <person name="Horton D.L."/>
            <person name="Alikhan N.F."/>
            <person name="Baker D."/>
            <person name="Gharbi K."/>
            <person name="Hall N."/>
            <person name="Watson M."/>
            <person name="Adriaenssens E.M."/>
            <person name="Foster-Nyarko E."/>
            <person name="Jarju S."/>
            <person name="Secka A."/>
            <person name="Antonio M."/>
            <person name="Oren A."/>
            <person name="Chaudhuri R.R."/>
            <person name="La Ragione R."/>
            <person name="Hildebrand F."/>
            <person name="Pallen M.J."/>
        </authorList>
    </citation>
    <scope>NUCLEOTIDE SEQUENCE</scope>
    <source>
        <strain evidence="10">578</strain>
    </source>
</reference>
<dbReference type="InterPro" id="IPR046342">
    <property type="entry name" value="CBS_dom_sf"/>
</dbReference>
<dbReference type="PANTHER" id="PTHR22777:SF32">
    <property type="entry name" value="UPF0053 INNER MEMBRANE PROTEIN YFJD"/>
    <property type="match status" value="1"/>
</dbReference>
<dbReference type="CDD" id="cd04590">
    <property type="entry name" value="CBS_pair_CorC_HlyC_assoc"/>
    <property type="match status" value="1"/>
</dbReference>
<dbReference type="InterPro" id="IPR016169">
    <property type="entry name" value="FAD-bd_PCMH_sub2"/>
</dbReference>
<evidence type="ECO:0000256" key="3">
    <source>
        <dbReference type="ARBA" id="ARBA00022475"/>
    </source>
</evidence>
<feature type="domain" description="CBS" evidence="9">
    <location>
        <begin position="298"/>
        <end position="355"/>
    </location>
</feature>
<dbReference type="SMART" id="SM00116">
    <property type="entry name" value="CBS"/>
    <property type="match status" value="2"/>
</dbReference>
<evidence type="ECO:0000256" key="7">
    <source>
        <dbReference type="SAM" id="MobiDB-lite"/>
    </source>
</evidence>
<dbReference type="SUPFAM" id="SSF54631">
    <property type="entry name" value="CBS-domain pair"/>
    <property type="match status" value="1"/>
</dbReference>
<keyword evidence="4" id="KW-0677">Repeat</keyword>
<comment type="subcellular location">
    <subcellularLocation>
        <location evidence="1">Cell membrane</location>
        <topology evidence="1">Multi-pass membrane protein</topology>
    </subcellularLocation>
</comment>
<comment type="caution">
    <text evidence="10">The sequence shown here is derived from an EMBL/GenBank/DDBJ whole genome shotgun (WGS) entry which is preliminary data.</text>
</comment>
<name>A0A921FXD3_9BIFI</name>
<dbReference type="EMBL" id="DYWK01000006">
    <property type="protein sequence ID" value="HJF18401.1"/>
    <property type="molecule type" value="Genomic_DNA"/>
</dbReference>
<evidence type="ECO:0000256" key="8">
    <source>
        <dbReference type="SAM" id="Phobius"/>
    </source>
</evidence>
<keyword evidence="8" id="KW-1133">Transmembrane helix</keyword>
<proteinExistence type="inferred from homology"/>
<evidence type="ECO:0000313" key="10">
    <source>
        <dbReference type="EMBL" id="HJF18401.1"/>
    </source>
</evidence>
<dbReference type="Pfam" id="PF00571">
    <property type="entry name" value="CBS"/>
    <property type="match status" value="2"/>
</dbReference>
<evidence type="ECO:0000256" key="2">
    <source>
        <dbReference type="ARBA" id="ARBA00006337"/>
    </source>
</evidence>
<dbReference type="SMART" id="SM01091">
    <property type="entry name" value="CorC_HlyC"/>
    <property type="match status" value="1"/>
</dbReference>
<evidence type="ECO:0000256" key="5">
    <source>
        <dbReference type="ARBA" id="ARBA00023122"/>
    </source>
</evidence>
<dbReference type="GO" id="GO:0005886">
    <property type="term" value="C:plasma membrane"/>
    <property type="evidence" value="ECO:0007669"/>
    <property type="project" value="UniProtKB-SubCell"/>
</dbReference>